<evidence type="ECO:0000256" key="11">
    <source>
        <dbReference type="SAM" id="MobiDB-lite"/>
    </source>
</evidence>
<evidence type="ECO:0000256" key="2">
    <source>
        <dbReference type="ARBA" id="ARBA00004370"/>
    </source>
</evidence>
<reference evidence="15" key="1">
    <citation type="journal article" date="2019" name="Int. J. Syst. Evol. Microbiol.">
        <title>The Global Catalogue of Microorganisms (GCM) 10K type strain sequencing project: providing services to taxonomists for standard genome sequencing and annotation.</title>
        <authorList>
            <consortium name="The Broad Institute Genomics Platform"/>
            <consortium name="The Broad Institute Genome Sequencing Center for Infectious Disease"/>
            <person name="Wu L."/>
            <person name="Ma J."/>
        </authorList>
    </citation>
    <scope>NUCLEOTIDE SEQUENCE [LARGE SCALE GENOMIC DNA]</scope>
    <source>
        <strain evidence="15">CCM 7480</strain>
    </source>
</reference>
<evidence type="ECO:0000259" key="12">
    <source>
        <dbReference type="PROSITE" id="PS50109"/>
    </source>
</evidence>
<comment type="subcellular location">
    <subcellularLocation>
        <location evidence="2">Membrane</location>
    </subcellularLocation>
</comment>
<dbReference type="Gene3D" id="1.10.287.130">
    <property type="match status" value="1"/>
</dbReference>
<name>A0ABV7PMW7_9BURK</name>
<dbReference type="EMBL" id="JBHRVV010000001">
    <property type="protein sequence ID" value="MFC3458881.1"/>
    <property type="molecule type" value="Genomic_DNA"/>
</dbReference>
<proteinExistence type="predicted"/>
<dbReference type="InterPro" id="IPR004358">
    <property type="entry name" value="Sig_transdc_His_kin-like_C"/>
</dbReference>
<dbReference type="InterPro" id="IPR003594">
    <property type="entry name" value="HATPase_dom"/>
</dbReference>
<dbReference type="InterPro" id="IPR005467">
    <property type="entry name" value="His_kinase_dom"/>
</dbReference>
<dbReference type="Pfam" id="PF00672">
    <property type="entry name" value="HAMP"/>
    <property type="match status" value="1"/>
</dbReference>
<dbReference type="EC" id="2.7.13.3" evidence="3"/>
<dbReference type="SUPFAM" id="SSF47384">
    <property type="entry name" value="Homodimeric domain of signal transducing histidine kinase"/>
    <property type="match status" value="1"/>
</dbReference>
<dbReference type="SMART" id="SM00387">
    <property type="entry name" value="HATPase_c"/>
    <property type="match status" value="1"/>
</dbReference>
<keyword evidence="4" id="KW-0597">Phosphoprotein</keyword>
<dbReference type="Gene3D" id="3.30.565.10">
    <property type="entry name" value="Histidine kinase-like ATPase, C-terminal domain"/>
    <property type="match status" value="1"/>
</dbReference>
<evidence type="ECO:0000256" key="10">
    <source>
        <dbReference type="ARBA" id="ARBA00023136"/>
    </source>
</evidence>
<sequence>MKISIGLRLFISVLLAILAVAASAVWLLRQNVLESFGVYATEIELDRLTELNADLARRYAAHGGWGFVPSGDKRGWIAAELGRLKDARTARPDVAPAAAPRPPAPAPRPAGPAAAFPHTSPVPPPPPALPALPALPAPPAPPLPPLPPPAPGIDGMPSSLDRRIALLDAQGRWLAGQQPGALPLARRPILVDGRTAGFLAVAPAAGPTDALADAFLEQLRASLWPISAAAVILSALAATFLAAHFRRPIGRLAEGARALAEGRFETRLPQDRSDELGELAGHFNMLAGRLASAEAARRQWVADTSHELRTPLAVLRAQLEAVQDGVRSADPAHVGAMLRQVLALNRLIDELYTLARADVGALDLRREPVDLWQLALQEAQAYGERFAAAGLALDVKPAPARATVAADPDRMRQVLRNLLENSLRYTAAGGRVALSARIEGDSLQLMLDDSAPGVPEDALARLGERFYRVDTSRSRAGGGAGLGLALCLRLVEAQGGSLRLAHSPLGGLRATLSFALEGP</sequence>
<dbReference type="PROSITE" id="PS50885">
    <property type="entry name" value="HAMP"/>
    <property type="match status" value="1"/>
</dbReference>
<dbReference type="Proteomes" id="UP001595665">
    <property type="component" value="Unassembled WGS sequence"/>
</dbReference>
<evidence type="ECO:0000256" key="1">
    <source>
        <dbReference type="ARBA" id="ARBA00000085"/>
    </source>
</evidence>
<evidence type="ECO:0000256" key="6">
    <source>
        <dbReference type="ARBA" id="ARBA00022692"/>
    </source>
</evidence>
<gene>
    <name evidence="14" type="ORF">ACFOPH_11590</name>
</gene>
<feature type="compositionally biased region" description="Pro residues" evidence="11">
    <location>
        <begin position="99"/>
        <end position="110"/>
    </location>
</feature>
<keyword evidence="15" id="KW-1185">Reference proteome</keyword>
<keyword evidence="10" id="KW-0472">Membrane</keyword>
<keyword evidence="9" id="KW-0902">Two-component regulatory system</keyword>
<keyword evidence="14" id="KW-0547">Nucleotide-binding</keyword>
<evidence type="ECO:0000313" key="14">
    <source>
        <dbReference type="EMBL" id="MFC3458881.1"/>
    </source>
</evidence>
<dbReference type="InterPro" id="IPR003660">
    <property type="entry name" value="HAMP_dom"/>
</dbReference>
<dbReference type="Gene3D" id="6.10.340.10">
    <property type="match status" value="1"/>
</dbReference>
<keyword evidence="14" id="KW-0067">ATP-binding</keyword>
<dbReference type="CDD" id="cd00082">
    <property type="entry name" value="HisKA"/>
    <property type="match status" value="1"/>
</dbReference>
<feature type="region of interest" description="Disordered" evidence="11">
    <location>
        <begin position="91"/>
        <end position="157"/>
    </location>
</feature>
<dbReference type="PROSITE" id="PS50109">
    <property type="entry name" value="HIS_KIN"/>
    <property type="match status" value="1"/>
</dbReference>
<keyword evidence="5" id="KW-0808">Transferase</keyword>
<dbReference type="Pfam" id="PF00512">
    <property type="entry name" value="HisKA"/>
    <property type="match status" value="1"/>
</dbReference>
<dbReference type="Pfam" id="PF02518">
    <property type="entry name" value="HATPase_c"/>
    <property type="match status" value="1"/>
</dbReference>
<evidence type="ECO:0000256" key="5">
    <source>
        <dbReference type="ARBA" id="ARBA00022679"/>
    </source>
</evidence>
<evidence type="ECO:0000256" key="9">
    <source>
        <dbReference type="ARBA" id="ARBA00023012"/>
    </source>
</evidence>
<dbReference type="SUPFAM" id="SSF158472">
    <property type="entry name" value="HAMP domain-like"/>
    <property type="match status" value="1"/>
</dbReference>
<dbReference type="CDD" id="cd06225">
    <property type="entry name" value="HAMP"/>
    <property type="match status" value="1"/>
</dbReference>
<keyword evidence="7" id="KW-0418">Kinase</keyword>
<keyword evidence="6" id="KW-0812">Transmembrane</keyword>
<evidence type="ECO:0000256" key="3">
    <source>
        <dbReference type="ARBA" id="ARBA00012438"/>
    </source>
</evidence>
<dbReference type="SMART" id="SM00304">
    <property type="entry name" value="HAMP"/>
    <property type="match status" value="1"/>
</dbReference>
<dbReference type="PRINTS" id="PR00344">
    <property type="entry name" value="BCTRLSENSOR"/>
</dbReference>
<dbReference type="GO" id="GO:0005524">
    <property type="term" value="F:ATP binding"/>
    <property type="evidence" value="ECO:0007669"/>
    <property type="project" value="UniProtKB-KW"/>
</dbReference>
<evidence type="ECO:0000256" key="8">
    <source>
        <dbReference type="ARBA" id="ARBA00022989"/>
    </source>
</evidence>
<dbReference type="SUPFAM" id="SSF55874">
    <property type="entry name" value="ATPase domain of HSP90 chaperone/DNA topoisomerase II/histidine kinase"/>
    <property type="match status" value="1"/>
</dbReference>
<comment type="catalytic activity">
    <reaction evidence="1">
        <text>ATP + protein L-histidine = ADP + protein N-phospho-L-histidine.</text>
        <dbReference type="EC" id="2.7.13.3"/>
    </reaction>
</comment>
<evidence type="ECO:0000256" key="7">
    <source>
        <dbReference type="ARBA" id="ARBA00022777"/>
    </source>
</evidence>
<evidence type="ECO:0000313" key="15">
    <source>
        <dbReference type="Proteomes" id="UP001595665"/>
    </source>
</evidence>
<dbReference type="InterPro" id="IPR050428">
    <property type="entry name" value="TCS_sensor_his_kinase"/>
</dbReference>
<dbReference type="RefSeq" id="WP_379735367.1">
    <property type="nucleotide sequence ID" value="NZ_JBHRVV010000001.1"/>
</dbReference>
<feature type="domain" description="HAMP" evidence="13">
    <location>
        <begin position="243"/>
        <end position="295"/>
    </location>
</feature>
<dbReference type="SMART" id="SM00388">
    <property type="entry name" value="HisKA"/>
    <property type="match status" value="1"/>
</dbReference>
<organism evidence="14 15">
    <name type="scientific">Massilia haematophila</name>
    <dbReference type="NCBI Taxonomy" id="457923"/>
    <lineage>
        <taxon>Bacteria</taxon>
        <taxon>Pseudomonadati</taxon>
        <taxon>Pseudomonadota</taxon>
        <taxon>Betaproteobacteria</taxon>
        <taxon>Burkholderiales</taxon>
        <taxon>Oxalobacteraceae</taxon>
        <taxon>Telluria group</taxon>
        <taxon>Massilia</taxon>
    </lineage>
</organism>
<dbReference type="PANTHER" id="PTHR45436:SF5">
    <property type="entry name" value="SENSOR HISTIDINE KINASE TRCS"/>
    <property type="match status" value="1"/>
</dbReference>
<dbReference type="InterPro" id="IPR003661">
    <property type="entry name" value="HisK_dim/P_dom"/>
</dbReference>
<protein>
    <recommendedName>
        <fullName evidence="3">histidine kinase</fullName>
        <ecNumber evidence="3">2.7.13.3</ecNumber>
    </recommendedName>
</protein>
<feature type="compositionally biased region" description="Pro residues" evidence="11">
    <location>
        <begin position="120"/>
        <end position="151"/>
    </location>
</feature>
<dbReference type="PANTHER" id="PTHR45436">
    <property type="entry name" value="SENSOR HISTIDINE KINASE YKOH"/>
    <property type="match status" value="1"/>
</dbReference>
<dbReference type="InterPro" id="IPR036097">
    <property type="entry name" value="HisK_dim/P_sf"/>
</dbReference>
<evidence type="ECO:0000259" key="13">
    <source>
        <dbReference type="PROSITE" id="PS50885"/>
    </source>
</evidence>
<feature type="domain" description="Histidine kinase" evidence="12">
    <location>
        <begin position="303"/>
        <end position="518"/>
    </location>
</feature>
<accession>A0ABV7PMW7</accession>
<comment type="caution">
    <text evidence="14">The sequence shown here is derived from an EMBL/GenBank/DDBJ whole genome shotgun (WGS) entry which is preliminary data.</text>
</comment>
<dbReference type="InterPro" id="IPR036890">
    <property type="entry name" value="HATPase_C_sf"/>
</dbReference>
<evidence type="ECO:0000256" key="4">
    <source>
        <dbReference type="ARBA" id="ARBA00022553"/>
    </source>
</evidence>
<keyword evidence="8" id="KW-1133">Transmembrane helix</keyword>